<comment type="subunit">
    <text evidence="1">Monomer.</text>
</comment>
<dbReference type="PROSITE" id="PS01033">
    <property type="entry name" value="GLOBIN"/>
    <property type="match status" value="1"/>
</dbReference>
<dbReference type="GO" id="GO:0020037">
    <property type="term" value="F:heme binding"/>
    <property type="evidence" value="ECO:0007669"/>
    <property type="project" value="InterPro"/>
</dbReference>
<dbReference type="Pfam" id="PF00042">
    <property type="entry name" value="Globin"/>
    <property type="match status" value="1"/>
</dbReference>
<accession>A0AAD5M713</accession>
<evidence type="ECO:0000256" key="1">
    <source>
        <dbReference type="ARBA" id="ARBA00011245"/>
    </source>
</evidence>
<feature type="non-terminal residue" evidence="7">
    <location>
        <position position="145"/>
    </location>
</feature>
<dbReference type="PANTHER" id="PTHR46783:SF1">
    <property type="entry name" value="CYTOGLOBIN-1-RELATED"/>
    <property type="match status" value="1"/>
</dbReference>
<comment type="caution">
    <text evidence="7">The sequence shown here is derived from an EMBL/GenBank/DDBJ whole genome shotgun (WGS) entry which is preliminary data.</text>
</comment>
<keyword evidence="4" id="KW-0408">Iron</keyword>
<dbReference type="AlphaFoldDB" id="A0AAD5M713"/>
<comment type="similarity">
    <text evidence="5">Belongs to the globin family.</text>
</comment>
<sequence>MGKLPGRLTWQQRRLIMETFKLLDSDPVKTGLRILIKLFSEYPQYKQVWPQFRQIPDSSIMHSDQLREHASVYMCWLRSTVHSMSDDDKLIPQMIRIAKVHKNRNVHRGDLMNMLHPLLETLKECVNGEMAEGSETAWTTFLEVI</sequence>
<keyword evidence="5" id="KW-0813">Transport</keyword>
<evidence type="ECO:0000256" key="3">
    <source>
        <dbReference type="ARBA" id="ARBA00022723"/>
    </source>
</evidence>
<keyword evidence="2 5" id="KW-0349">Heme</keyword>
<evidence type="ECO:0000313" key="7">
    <source>
        <dbReference type="EMBL" id="KAJ1351683.1"/>
    </source>
</evidence>
<keyword evidence="3" id="KW-0479">Metal-binding</keyword>
<evidence type="ECO:0000259" key="6">
    <source>
        <dbReference type="PROSITE" id="PS01033"/>
    </source>
</evidence>
<dbReference type="SUPFAM" id="SSF46458">
    <property type="entry name" value="Globin-like"/>
    <property type="match status" value="1"/>
</dbReference>
<dbReference type="CDD" id="cd01040">
    <property type="entry name" value="Mb-like"/>
    <property type="match status" value="1"/>
</dbReference>
<dbReference type="GO" id="GO:0005344">
    <property type="term" value="F:oxygen carrier activity"/>
    <property type="evidence" value="ECO:0007669"/>
    <property type="project" value="UniProtKB-KW"/>
</dbReference>
<dbReference type="GO" id="GO:0016491">
    <property type="term" value="F:oxidoreductase activity"/>
    <property type="evidence" value="ECO:0007669"/>
    <property type="project" value="TreeGrafter"/>
</dbReference>
<evidence type="ECO:0000256" key="2">
    <source>
        <dbReference type="ARBA" id="ARBA00022617"/>
    </source>
</evidence>
<dbReference type="EMBL" id="JAHQIW010001194">
    <property type="protein sequence ID" value="KAJ1351683.1"/>
    <property type="molecule type" value="Genomic_DNA"/>
</dbReference>
<evidence type="ECO:0000256" key="4">
    <source>
        <dbReference type="ARBA" id="ARBA00023004"/>
    </source>
</evidence>
<dbReference type="Gene3D" id="1.10.490.10">
    <property type="entry name" value="Globins"/>
    <property type="match status" value="1"/>
</dbReference>
<keyword evidence="8" id="KW-1185">Reference proteome</keyword>
<protein>
    <submittedName>
        <fullName evidence="7">Globin</fullName>
    </submittedName>
</protein>
<dbReference type="InterPro" id="IPR044399">
    <property type="entry name" value="Mb-like_M"/>
</dbReference>
<dbReference type="GO" id="GO:0005506">
    <property type="term" value="F:iron ion binding"/>
    <property type="evidence" value="ECO:0007669"/>
    <property type="project" value="InterPro"/>
</dbReference>
<reference evidence="7" key="1">
    <citation type="submission" date="2021-06" db="EMBL/GenBank/DDBJ databases">
        <title>Parelaphostrongylus tenuis whole genome reference sequence.</title>
        <authorList>
            <person name="Garwood T.J."/>
            <person name="Larsen P.A."/>
            <person name="Fountain-Jones N.M."/>
            <person name="Garbe J.R."/>
            <person name="Macchietto M.G."/>
            <person name="Kania S.A."/>
            <person name="Gerhold R.W."/>
            <person name="Richards J.E."/>
            <person name="Wolf T.M."/>
        </authorList>
    </citation>
    <scope>NUCLEOTIDE SEQUENCE</scope>
    <source>
        <strain evidence="7">MNPRO001-30</strain>
        <tissue evidence="7">Meninges</tissue>
    </source>
</reference>
<dbReference type="Proteomes" id="UP001196413">
    <property type="component" value="Unassembled WGS sequence"/>
</dbReference>
<proteinExistence type="inferred from homology"/>
<dbReference type="InterPro" id="IPR013314">
    <property type="entry name" value="Globin_lamprey/hagfish"/>
</dbReference>
<name>A0AAD5M713_PARTN</name>
<organism evidence="7 8">
    <name type="scientific">Parelaphostrongylus tenuis</name>
    <name type="common">Meningeal worm</name>
    <dbReference type="NCBI Taxonomy" id="148309"/>
    <lineage>
        <taxon>Eukaryota</taxon>
        <taxon>Metazoa</taxon>
        <taxon>Ecdysozoa</taxon>
        <taxon>Nematoda</taxon>
        <taxon>Chromadorea</taxon>
        <taxon>Rhabditida</taxon>
        <taxon>Rhabditina</taxon>
        <taxon>Rhabditomorpha</taxon>
        <taxon>Strongyloidea</taxon>
        <taxon>Metastrongylidae</taxon>
        <taxon>Parelaphostrongylus</taxon>
    </lineage>
</organism>
<dbReference type="InterPro" id="IPR009050">
    <property type="entry name" value="Globin-like_sf"/>
</dbReference>
<dbReference type="InterPro" id="IPR012292">
    <property type="entry name" value="Globin/Proto"/>
</dbReference>
<evidence type="ECO:0000313" key="8">
    <source>
        <dbReference type="Proteomes" id="UP001196413"/>
    </source>
</evidence>
<dbReference type="PANTHER" id="PTHR46783">
    <property type="entry name" value="CYTOGLOBIN"/>
    <property type="match status" value="1"/>
</dbReference>
<dbReference type="GO" id="GO:0019825">
    <property type="term" value="F:oxygen binding"/>
    <property type="evidence" value="ECO:0007669"/>
    <property type="project" value="InterPro"/>
</dbReference>
<dbReference type="InterPro" id="IPR000971">
    <property type="entry name" value="Globin"/>
</dbReference>
<gene>
    <name evidence="7" type="primary">GLB-14_1</name>
    <name evidence="7" type="ORF">KIN20_007797</name>
</gene>
<evidence type="ECO:0000256" key="5">
    <source>
        <dbReference type="RuleBase" id="RU000356"/>
    </source>
</evidence>
<feature type="domain" description="Globin" evidence="6">
    <location>
        <begin position="7"/>
        <end position="145"/>
    </location>
</feature>
<keyword evidence="5" id="KW-0561">Oxygen transport</keyword>